<dbReference type="Pfam" id="PF08734">
    <property type="entry name" value="GYD"/>
    <property type="match status" value="1"/>
</dbReference>
<proteinExistence type="predicted"/>
<sequence length="107" mass="11278">MPKYLWQVTYTPTGAAGLQKEGGTARRDAITHMVESVGGTVESCHFALGSHDMFVIGSLPDAVAAAALSIRTTAEGAARSESVTLLTPEEIDEAVNRPTDYRAPGTE</sequence>
<dbReference type="InterPro" id="IPR014845">
    <property type="entry name" value="GYD/TTHA1554"/>
</dbReference>
<comment type="caution">
    <text evidence="1">The sequence shown here is derived from an EMBL/GenBank/DDBJ whole genome shotgun (WGS) entry which is preliminary data.</text>
</comment>
<accession>A0A652YQT7</accession>
<protein>
    <submittedName>
        <fullName evidence="1">Uncharacterized protein with GYD domain</fullName>
    </submittedName>
</protein>
<dbReference type="EMBL" id="VNIQ01000003">
    <property type="protein sequence ID" value="TYQ04914.1"/>
    <property type="molecule type" value="Genomic_DNA"/>
</dbReference>
<dbReference type="AlphaFoldDB" id="A0A652YQT7"/>
<organism evidence="1">
    <name type="scientific">Nocardia globerula</name>
    <dbReference type="NCBI Taxonomy" id="1818"/>
    <lineage>
        <taxon>Bacteria</taxon>
        <taxon>Bacillati</taxon>
        <taxon>Actinomycetota</taxon>
        <taxon>Actinomycetes</taxon>
        <taxon>Mycobacteriales</taxon>
        <taxon>Nocardiaceae</taxon>
        <taxon>Nocardia</taxon>
    </lineage>
</organism>
<name>A0A652YQT7_NOCGL</name>
<reference evidence="1" key="1">
    <citation type="submission" date="2019-07" db="EMBL/GenBank/DDBJ databases">
        <title>Genomic Encyclopedia of Type Strains, Phase IV (KMG-IV): sequencing the most valuable type-strain genomes for metagenomic binning, comparative biology and taxonomic classification.</title>
        <authorList>
            <person name="Goeker M."/>
        </authorList>
    </citation>
    <scope>NUCLEOTIDE SEQUENCE</scope>
    <source>
        <strain evidence="1">DSM 44596</strain>
    </source>
</reference>
<evidence type="ECO:0000313" key="1">
    <source>
        <dbReference type="EMBL" id="TYQ04914.1"/>
    </source>
</evidence>
<gene>
    <name evidence="1" type="ORF">FNL38_103265</name>
</gene>